<dbReference type="SMART" id="SM00360">
    <property type="entry name" value="RRM"/>
    <property type="match status" value="3"/>
</dbReference>
<dbReference type="PANTHER" id="PTHR13976">
    <property type="entry name" value="HETEROGENEOUS NUCLEAR RIBONUCLEOPROTEIN-RELATED"/>
    <property type="match status" value="1"/>
</dbReference>
<evidence type="ECO:0000256" key="3">
    <source>
        <dbReference type="PROSITE-ProRule" id="PRU00176"/>
    </source>
</evidence>
<dbReference type="Pfam" id="PF00076">
    <property type="entry name" value="RRM_1"/>
    <property type="match status" value="2"/>
</dbReference>
<feature type="domain" description="RRM" evidence="4">
    <location>
        <begin position="142"/>
        <end position="223"/>
    </location>
</feature>
<keyword evidence="2 3" id="KW-0694">RNA-binding</keyword>
<dbReference type="CDD" id="cd12254">
    <property type="entry name" value="RRM_hnRNPH_ESRPs_RBM12_like"/>
    <property type="match status" value="1"/>
</dbReference>
<sequence length="446" mass="49655">MFHFLVGTGTNNLMGSVEDFANIDLSYFSLPETSLVSEVIVRTRGLPWQATDHDIAQFFIGLNIAAGGVALCLSPEGRRNGEALVRFEDSEQRELALKRHRHFLHNRYIEVYRATGSDFLQVAAGSNSEAVRFVSRGSTGAMIVRMRGLPYDCTEAQILEFFAEGENGCKVTDGGILFVNKSDGRPTGDAFVMFDNEEAGQKALTKHKRTIGTRYIELFRQKGLHQIKGSSLRSSCRKYRRISGRNRPAHYVSVHMVYNAQGHPSGEAFIQMDSEMSAATAAALAHNKYMQIGKKQRYIEVFQCSPEDINLVLTNPPLPPQFILQPRPLFPQRNLVPAIVPPFTPLYWPCLSPPTSPCIYPLQSQPGLVLVTGLCPNITPQDILAYFQTNPEITIESVQMLRWGTAQYSGEALVRFRSRMDAERALAEHVGAPLGTIPLNLSLIHT</sequence>
<dbReference type="InterPro" id="IPR000504">
    <property type="entry name" value="RRM_dom"/>
</dbReference>
<dbReference type="GO" id="GO:0003723">
    <property type="term" value="F:RNA binding"/>
    <property type="evidence" value="ECO:0007669"/>
    <property type="project" value="UniProtKB-UniRule"/>
</dbReference>
<feature type="domain" description="RRM" evidence="4">
    <location>
        <begin position="367"/>
        <end position="446"/>
    </location>
</feature>
<dbReference type="WBParaSite" id="maker-PairedContig_2680-snap-gene-1.20-mRNA-1">
    <property type="protein sequence ID" value="maker-PairedContig_2680-snap-gene-1.20-mRNA-1"/>
    <property type="gene ID" value="maker-PairedContig_2680-snap-gene-1.20"/>
</dbReference>
<reference evidence="5 6" key="1">
    <citation type="submission" date="2016-11" db="UniProtKB">
        <authorList>
            <consortium name="WormBaseParasite"/>
        </authorList>
    </citation>
    <scope>IDENTIFICATION</scope>
    <source>
        <strain evidence="5 6">pt0022</strain>
    </source>
</reference>
<evidence type="ECO:0000256" key="1">
    <source>
        <dbReference type="ARBA" id="ARBA00022737"/>
    </source>
</evidence>
<protein>
    <recommendedName>
        <fullName evidence="4">RRM domain-containing protein</fullName>
    </recommendedName>
</protein>
<accession>A0A1I8ER88</accession>
<dbReference type="Gene3D" id="3.30.70.330">
    <property type="match status" value="4"/>
</dbReference>
<dbReference type="AlphaFoldDB" id="A0A1I8ER88"/>
<feature type="domain" description="RRM" evidence="4">
    <location>
        <begin position="39"/>
        <end position="116"/>
    </location>
</feature>
<dbReference type="InterPro" id="IPR050666">
    <property type="entry name" value="ESRP"/>
</dbReference>
<name>A0A1I8ER88_WUCBA</name>
<evidence type="ECO:0000256" key="2">
    <source>
        <dbReference type="ARBA" id="ARBA00022884"/>
    </source>
</evidence>
<dbReference type="WBParaSite" id="maker-PairedContig_4250-snap-gene-4.19-mRNA-1">
    <property type="protein sequence ID" value="maker-PairedContig_4250-snap-gene-4.19-mRNA-1"/>
    <property type="gene ID" value="maker-PairedContig_4250-snap-gene-4.19"/>
</dbReference>
<evidence type="ECO:0000313" key="5">
    <source>
        <dbReference type="WBParaSite" id="maker-PairedContig_2680-snap-gene-1.20-mRNA-1"/>
    </source>
</evidence>
<proteinExistence type="predicted"/>
<dbReference type="InterPro" id="IPR012677">
    <property type="entry name" value="Nucleotide-bd_a/b_plait_sf"/>
</dbReference>
<keyword evidence="1" id="KW-0677">Repeat</keyword>
<dbReference type="STRING" id="6293.A0A1I8ER88"/>
<organism evidence="6">
    <name type="scientific">Wuchereria bancrofti</name>
    <dbReference type="NCBI Taxonomy" id="6293"/>
    <lineage>
        <taxon>Eukaryota</taxon>
        <taxon>Metazoa</taxon>
        <taxon>Ecdysozoa</taxon>
        <taxon>Nematoda</taxon>
        <taxon>Chromadorea</taxon>
        <taxon>Rhabditida</taxon>
        <taxon>Spirurina</taxon>
        <taxon>Spiruromorpha</taxon>
        <taxon>Filarioidea</taxon>
        <taxon>Onchocercidae</taxon>
        <taxon>Wuchereria</taxon>
    </lineage>
</organism>
<evidence type="ECO:0000313" key="6">
    <source>
        <dbReference type="WBParaSite" id="maker-PairedContig_4250-snap-gene-4.19-mRNA-1"/>
    </source>
</evidence>
<evidence type="ECO:0000259" key="4">
    <source>
        <dbReference type="PROSITE" id="PS50102"/>
    </source>
</evidence>
<dbReference type="SUPFAM" id="SSF54928">
    <property type="entry name" value="RNA-binding domain, RBD"/>
    <property type="match status" value="3"/>
</dbReference>
<dbReference type="PROSITE" id="PS50102">
    <property type="entry name" value="RRM"/>
    <property type="match status" value="3"/>
</dbReference>
<dbReference type="InterPro" id="IPR035979">
    <property type="entry name" value="RBD_domain_sf"/>
</dbReference>